<name>A0A0G0Q4K1_9BACT</name>
<dbReference type="PANTHER" id="PTHR43179">
    <property type="entry name" value="RHAMNOSYLTRANSFERASE WBBL"/>
    <property type="match status" value="1"/>
</dbReference>
<dbReference type="PANTHER" id="PTHR43179:SF7">
    <property type="entry name" value="RHAMNOSYLTRANSFERASE WBBL"/>
    <property type="match status" value="1"/>
</dbReference>
<dbReference type="Pfam" id="PF00535">
    <property type="entry name" value="Glycos_transf_2"/>
    <property type="match status" value="1"/>
</dbReference>
<accession>A0A0G0Q4K1</accession>
<dbReference type="GO" id="GO:0016740">
    <property type="term" value="F:transferase activity"/>
    <property type="evidence" value="ECO:0007669"/>
    <property type="project" value="UniProtKB-KW"/>
</dbReference>
<protein>
    <submittedName>
        <fullName evidence="2">Glycosyl transferase family 2</fullName>
    </submittedName>
</protein>
<dbReference type="InterPro" id="IPR029044">
    <property type="entry name" value="Nucleotide-diphossugar_trans"/>
</dbReference>
<dbReference type="CDD" id="cd04186">
    <property type="entry name" value="GT_2_like_c"/>
    <property type="match status" value="1"/>
</dbReference>
<dbReference type="Proteomes" id="UP000034539">
    <property type="component" value="Unassembled WGS sequence"/>
</dbReference>
<keyword evidence="2" id="KW-0808">Transferase</keyword>
<organism evidence="2 3">
    <name type="scientific">Candidatus Gottesmanbacteria bacterium GW2011_GWC2_39_8</name>
    <dbReference type="NCBI Taxonomy" id="1618450"/>
    <lineage>
        <taxon>Bacteria</taxon>
        <taxon>Candidatus Gottesmaniibacteriota</taxon>
    </lineage>
</organism>
<dbReference type="Gene3D" id="3.90.550.10">
    <property type="entry name" value="Spore Coat Polysaccharide Biosynthesis Protein SpsA, Chain A"/>
    <property type="match status" value="1"/>
</dbReference>
<dbReference type="SUPFAM" id="SSF53448">
    <property type="entry name" value="Nucleotide-diphospho-sugar transferases"/>
    <property type="match status" value="1"/>
</dbReference>
<dbReference type="EMBL" id="LBXN01000047">
    <property type="protein sequence ID" value="KKR32296.1"/>
    <property type="molecule type" value="Genomic_DNA"/>
</dbReference>
<feature type="domain" description="Glycosyltransferase 2-like" evidence="1">
    <location>
        <begin position="8"/>
        <end position="168"/>
    </location>
</feature>
<proteinExistence type="predicted"/>
<sequence length="302" mass="34283">MSKTIDLSIIIVNFNTPELLKNCLNSVYSSILDKVRIEIIVVDNSSSGNSVDRIKSTFPNLNLYKNKTNQGFAKANNLAICRSQGRYILLLNPDTIVSSDTFSEMVRFMDSDGQIGVSTCLVKLVSGEIDDASHRGFPTLWNAFCYFSGLARVFPNNTVLNGYHLGYRDLDKAHEIDSCVGAFMMIRREAGEKLNWLDEDYFWYGEDLDFCYRVKMAGFKVMYNPKTQIIHYKGAASGLKTSSKTLTTATSGTKLMATRSRYEVMKIFYRKHYLHKYPSFITSLVFLAINIKKYLGLIKLKS</sequence>
<comment type="caution">
    <text evidence="2">The sequence shown here is derived from an EMBL/GenBank/DDBJ whole genome shotgun (WGS) entry which is preliminary data.</text>
</comment>
<gene>
    <name evidence="2" type="ORF">UT63_C0047G0007</name>
</gene>
<dbReference type="AlphaFoldDB" id="A0A0G0Q4K1"/>
<evidence type="ECO:0000313" key="3">
    <source>
        <dbReference type="Proteomes" id="UP000034539"/>
    </source>
</evidence>
<evidence type="ECO:0000313" key="2">
    <source>
        <dbReference type="EMBL" id="KKR32296.1"/>
    </source>
</evidence>
<dbReference type="InterPro" id="IPR001173">
    <property type="entry name" value="Glyco_trans_2-like"/>
</dbReference>
<evidence type="ECO:0000259" key="1">
    <source>
        <dbReference type="Pfam" id="PF00535"/>
    </source>
</evidence>
<reference evidence="2 3" key="1">
    <citation type="journal article" date="2015" name="Nature">
        <title>rRNA introns, odd ribosomes, and small enigmatic genomes across a large radiation of phyla.</title>
        <authorList>
            <person name="Brown C.T."/>
            <person name="Hug L.A."/>
            <person name="Thomas B.C."/>
            <person name="Sharon I."/>
            <person name="Castelle C.J."/>
            <person name="Singh A."/>
            <person name="Wilkins M.J."/>
            <person name="Williams K.H."/>
            <person name="Banfield J.F."/>
        </authorList>
    </citation>
    <scope>NUCLEOTIDE SEQUENCE [LARGE SCALE GENOMIC DNA]</scope>
</reference>